<dbReference type="InterPro" id="IPR004623">
    <property type="entry name" value="KdpA"/>
</dbReference>
<dbReference type="OrthoDB" id="9763796at2"/>
<feature type="transmembrane region" description="Helical" evidence="9">
    <location>
        <begin position="170"/>
        <end position="188"/>
    </location>
</feature>
<comment type="subcellular location">
    <subcellularLocation>
        <location evidence="9">Cell membrane</location>
        <topology evidence="9">Multi-pass membrane protein</topology>
    </subcellularLocation>
</comment>
<dbReference type="STRING" id="1527607.SAMN05428957_101105"/>
<feature type="transmembrane region" description="Helical" evidence="9">
    <location>
        <begin position="529"/>
        <end position="552"/>
    </location>
</feature>
<evidence type="ECO:0000256" key="9">
    <source>
        <dbReference type="HAMAP-Rule" id="MF_00275"/>
    </source>
</evidence>
<evidence type="ECO:0000256" key="4">
    <source>
        <dbReference type="ARBA" id="ARBA00022692"/>
    </source>
</evidence>
<evidence type="ECO:0000256" key="2">
    <source>
        <dbReference type="ARBA" id="ARBA00022475"/>
    </source>
</evidence>
<dbReference type="Pfam" id="PF03814">
    <property type="entry name" value="KdpA"/>
    <property type="match status" value="1"/>
</dbReference>
<sequence length="568" mass="59994">MSLNLLQFALVLALMTALAVPMGGWLARAFTHERHWWVERLSYRVLGVDPNEQMGWARYGLALLLSNAAMMALAYALLRAQGWLPLNGLGNAAQAPDLAFNTAASFITNTNWQAYAGESSLSNATQMLAITFLMFCGATAGVAAAGGFIRALARANSQDMGNYWVDFMRVLWRVMLPLCFVLALVYVWQGIPQTLSSQAVATTLEGARQSIVLGPVASLESIKHIGTNGGGFFSMNAAHPFENPTPLTNLLHILSMLLIPSALTVAFGRMLGKARQGWVFFGAFLVMFAGFLALSYGAEQAGNPLLTQAGADQRLAAAQAGGNMEGKELRFGIAGTALFATTTTAATTGSVNAMHDSLTPLGGLVTLAQMMLNCVFGGDGVGFINLIQYAILTVFLAGMMIGRTPEFLGKKIEAREIQLVMLSVLAHPASILGFTALACLWPDTGASLANRGPHGFSEVLYAYTSGTANNGSAFAGFNANTPFFNTTIGLAMLVGRYLTLLPMLAVAGSLATKRSVPAGAGTFPTATPLFMGLLVFVVLVVGGLTFLPALALGPLAEQLQMLSGHLYP</sequence>
<dbReference type="GO" id="GO:0005886">
    <property type="term" value="C:plasma membrane"/>
    <property type="evidence" value="ECO:0007669"/>
    <property type="project" value="UniProtKB-SubCell"/>
</dbReference>
<reference evidence="11" key="1">
    <citation type="submission" date="2016-10" db="EMBL/GenBank/DDBJ databases">
        <authorList>
            <person name="Varghese N."/>
            <person name="Submissions S."/>
        </authorList>
    </citation>
    <scope>NUCLEOTIDE SEQUENCE [LARGE SCALE GENOMIC DNA]</scope>
    <source>
        <strain evidence="11">EPL6</strain>
    </source>
</reference>
<feature type="transmembrane region" description="Helical" evidence="9">
    <location>
        <begin position="127"/>
        <end position="149"/>
    </location>
</feature>
<organism evidence="10 11">
    <name type="scientific">Oryzisolibacter propanilivorax</name>
    <dbReference type="NCBI Taxonomy" id="1527607"/>
    <lineage>
        <taxon>Bacteria</taxon>
        <taxon>Pseudomonadati</taxon>
        <taxon>Pseudomonadota</taxon>
        <taxon>Betaproteobacteria</taxon>
        <taxon>Burkholderiales</taxon>
        <taxon>Comamonadaceae</taxon>
        <taxon>Oryzisolibacter</taxon>
    </lineage>
</organism>
<dbReference type="PIRSF" id="PIRSF001294">
    <property type="entry name" value="K_ATPaseA"/>
    <property type="match status" value="1"/>
</dbReference>
<dbReference type="GO" id="GO:0008556">
    <property type="term" value="F:P-type potassium transmembrane transporter activity"/>
    <property type="evidence" value="ECO:0007669"/>
    <property type="project" value="InterPro"/>
</dbReference>
<keyword evidence="7 9" id="KW-0406">Ion transport</keyword>
<keyword evidence="5 9" id="KW-0630">Potassium</keyword>
<feature type="transmembrane region" description="Helical" evidence="9">
    <location>
        <begin position="419"/>
        <end position="441"/>
    </location>
</feature>
<dbReference type="NCBIfam" id="TIGR00680">
    <property type="entry name" value="kdpA"/>
    <property type="match status" value="1"/>
</dbReference>
<feature type="transmembrane region" description="Helical" evidence="9">
    <location>
        <begin position="278"/>
        <end position="298"/>
    </location>
</feature>
<comment type="subunit">
    <text evidence="9">The system is composed of three essential subunits: KdpA, KdpB and KdpC.</text>
</comment>
<dbReference type="RefSeq" id="WP_091565358.1">
    <property type="nucleotide sequence ID" value="NZ_FNHP01000001.1"/>
</dbReference>
<evidence type="ECO:0000256" key="3">
    <source>
        <dbReference type="ARBA" id="ARBA00022538"/>
    </source>
</evidence>
<feature type="transmembrane region" description="Helical" evidence="9">
    <location>
        <begin position="56"/>
        <end position="78"/>
    </location>
</feature>
<gene>
    <name evidence="9" type="primary">kdpA</name>
    <name evidence="10" type="ORF">SAMN05428957_101105</name>
</gene>
<dbReference type="PANTHER" id="PTHR30607:SF2">
    <property type="entry name" value="POTASSIUM-TRANSPORTING ATPASE POTASSIUM-BINDING SUBUNIT"/>
    <property type="match status" value="1"/>
</dbReference>
<keyword evidence="1 9" id="KW-0813">Transport</keyword>
<evidence type="ECO:0000256" key="5">
    <source>
        <dbReference type="ARBA" id="ARBA00022958"/>
    </source>
</evidence>
<proteinExistence type="inferred from homology"/>
<comment type="caution">
    <text evidence="9">Lacks conserved residue(s) required for the propagation of feature annotation.</text>
</comment>
<feature type="transmembrane region" description="Helical" evidence="9">
    <location>
        <begin position="488"/>
        <end position="508"/>
    </location>
</feature>
<evidence type="ECO:0000256" key="7">
    <source>
        <dbReference type="ARBA" id="ARBA00023065"/>
    </source>
</evidence>
<keyword evidence="11" id="KW-1185">Reference proteome</keyword>
<evidence type="ECO:0000313" key="11">
    <source>
        <dbReference type="Proteomes" id="UP000198552"/>
    </source>
</evidence>
<dbReference type="AlphaFoldDB" id="A0A1G9P0A2"/>
<dbReference type="PANTHER" id="PTHR30607">
    <property type="entry name" value="POTASSIUM-TRANSPORTING ATPASE A CHAIN"/>
    <property type="match status" value="1"/>
</dbReference>
<accession>A0A1G9P0A2</accession>
<comment type="function">
    <text evidence="9">Part of the high-affinity ATP-driven potassium transport (or Kdp) system, which catalyzes the hydrolysis of ATP coupled with the electrogenic transport of potassium into the cytoplasm. This subunit binds the extracellular potassium ions and delivers the ions to the membrane domain of KdpB through an intramembrane tunnel.</text>
</comment>
<keyword evidence="4 9" id="KW-0812">Transmembrane</keyword>
<dbReference type="HAMAP" id="MF_00275">
    <property type="entry name" value="KdpA"/>
    <property type="match status" value="1"/>
</dbReference>
<feature type="transmembrane region" description="Helical" evidence="9">
    <location>
        <begin position="380"/>
        <end position="398"/>
    </location>
</feature>
<protein>
    <recommendedName>
        <fullName evidence="9">Potassium-transporting ATPase potassium-binding subunit</fullName>
    </recommendedName>
    <alternativeName>
        <fullName evidence="9">ATP phosphohydrolase [potassium-transporting] A chain</fullName>
    </alternativeName>
    <alternativeName>
        <fullName evidence="9">Potassium-binding and translocating subunit A</fullName>
    </alternativeName>
    <alternativeName>
        <fullName evidence="9">Potassium-translocating ATPase A chain</fullName>
    </alternativeName>
</protein>
<keyword evidence="8 9" id="KW-0472">Membrane</keyword>
<keyword evidence="3 9" id="KW-0633">Potassium transport</keyword>
<feature type="transmembrane region" description="Helical" evidence="9">
    <location>
        <begin position="250"/>
        <end position="271"/>
    </location>
</feature>
<dbReference type="GO" id="GO:0030955">
    <property type="term" value="F:potassium ion binding"/>
    <property type="evidence" value="ECO:0007669"/>
    <property type="project" value="UniProtKB-UniRule"/>
</dbReference>
<evidence type="ECO:0000313" key="10">
    <source>
        <dbReference type="EMBL" id="SDL92031.1"/>
    </source>
</evidence>
<evidence type="ECO:0000256" key="6">
    <source>
        <dbReference type="ARBA" id="ARBA00022989"/>
    </source>
</evidence>
<keyword evidence="2 9" id="KW-1003">Cell membrane</keyword>
<dbReference type="EMBL" id="FNHP01000001">
    <property type="protein sequence ID" value="SDL92031.1"/>
    <property type="molecule type" value="Genomic_DNA"/>
</dbReference>
<keyword evidence="6 9" id="KW-1133">Transmembrane helix</keyword>
<evidence type="ECO:0000256" key="1">
    <source>
        <dbReference type="ARBA" id="ARBA00022448"/>
    </source>
</evidence>
<dbReference type="Proteomes" id="UP000198552">
    <property type="component" value="Unassembled WGS sequence"/>
</dbReference>
<name>A0A1G9P0A2_9BURK</name>
<evidence type="ECO:0000256" key="8">
    <source>
        <dbReference type="ARBA" id="ARBA00023136"/>
    </source>
</evidence>
<comment type="similarity">
    <text evidence="9">Belongs to the KdpA family.</text>
</comment>